<dbReference type="InterPro" id="IPR049391">
    <property type="entry name" value="FAS_pseudo-KR"/>
</dbReference>
<proteinExistence type="predicted"/>
<dbReference type="PANTHER" id="PTHR43775">
    <property type="entry name" value="FATTY ACID SYNTHASE"/>
    <property type="match status" value="1"/>
</dbReference>
<dbReference type="InterPro" id="IPR049552">
    <property type="entry name" value="PKS_DH_N"/>
</dbReference>
<feature type="non-terminal residue" evidence="5">
    <location>
        <position position="1"/>
    </location>
</feature>
<dbReference type="InterPro" id="IPR032821">
    <property type="entry name" value="PKS_assoc"/>
</dbReference>
<feature type="active site" description="Proton donor; for dehydratase activity" evidence="2">
    <location>
        <position position="1044"/>
    </location>
</feature>
<evidence type="ECO:0000256" key="1">
    <source>
        <dbReference type="ARBA" id="ARBA00023268"/>
    </source>
</evidence>
<dbReference type="InterPro" id="IPR013149">
    <property type="entry name" value="ADH-like_C"/>
</dbReference>
<dbReference type="InterPro" id="IPR016039">
    <property type="entry name" value="Thiolase-like"/>
</dbReference>
<dbReference type="InterPro" id="IPR014043">
    <property type="entry name" value="Acyl_transferase_dom"/>
</dbReference>
<dbReference type="PROSITE" id="PS52019">
    <property type="entry name" value="PKS_MFAS_DH"/>
    <property type="match status" value="1"/>
</dbReference>
<dbReference type="Pfam" id="PF00109">
    <property type="entry name" value="ketoacyl-synt"/>
    <property type="match status" value="1"/>
</dbReference>
<organism evidence="5">
    <name type="scientific">Clastoptera arizonana</name>
    <name type="common">Arizona spittle bug</name>
    <dbReference type="NCBI Taxonomy" id="38151"/>
    <lineage>
        <taxon>Eukaryota</taxon>
        <taxon>Metazoa</taxon>
        <taxon>Ecdysozoa</taxon>
        <taxon>Arthropoda</taxon>
        <taxon>Hexapoda</taxon>
        <taxon>Insecta</taxon>
        <taxon>Pterygota</taxon>
        <taxon>Neoptera</taxon>
        <taxon>Paraneoptera</taxon>
        <taxon>Hemiptera</taxon>
        <taxon>Auchenorrhyncha</taxon>
        <taxon>Cercopoidea</taxon>
        <taxon>Clastopteridae</taxon>
        <taxon>Clastoptera</taxon>
    </lineage>
</organism>
<dbReference type="Pfam" id="PF21089">
    <property type="entry name" value="PKS_DH_N"/>
    <property type="match status" value="1"/>
</dbReference>
<gene>
    <name evidence="5" type="ORF">g.44093</name>
</gene>
<dbReference type="Gene3D" id="3.90.180.10">
    <property type="entry name" value="Medium-chain alcohol dehydrogenases, catalytic domain"/>
    <property type="match status" value="1"/>
</dbReference>
<dbReference type="Pfam" id="PF16197">
    <property type="entry name" value="KAsynt_C_assoc"/>
    <property type="match status" value="1"/>
</dbReference>
<dbReference type="Gene3D" id="3.30.70.3290">
    <property type="match status" value="1"/>
</dbReference>
<dbReference type="InterPro" id="IPR050091">
    <property type="entry name" value="PKS_NRPS_Biosynth_Enz"/>
</dbReference>
<dbReference type="InterPro" id="IPR020843">
    <property type="entry name" value="ER"/>
</dbReference>
<feature type="region of interest" description="N-terminal hotdog fold" evidence="2">
    <location>
        <begin position="851"/>
        <end position="975"/>
    </location>
</feature>
<protein>
    <submittedName>
        <fullName evidence="5">Uncharacterized protein</fullName>
    </submittedName>
</protein>
<evidence type="ECO:0000259" key="3">
    <source>
        <dbReference type="PROSITE" id="PS52004"/>
    </source>
</evidence>
<accession>A0A1B6C9J0</accession>
<dbReference type="InterPro" id="IPR042104">
    <property type="entry name" value="PKS_dehydratase_sf"/>
</dbReference>
<keyword evidence="1" id="KW-0511">Multifunctional enzyme</keyword>
<dbReference type="Gene3D" id="3.10.129.110">
    <property type="entry name" value="Polyketide synthase dehydratase"/>
    <property type="match status" value="1"/>
</dbReference>
<dbReference type="SUPFAM" id="SSF53901">
    <property type="entry name" value="Thiolase-like"/>
    <property type="match status" value="2"/>
</dbReference>
<name>A0A1B6C9J0_9HEMI</name>
<dbReference type="Gene3D" id="3.40.47.10">
    <property type="match status" value="1"/>
</dbReference>
<dbReference type="InterPro" id="IPR016036">
    <property type="entry name" value="Malonyl_transacylase_ACP-bd"/>
</dbReference>
<dbReference type="UniPathway" id="UPA00094"/>
<reference evidence="5" key="1">
    <citation type="submission" date="2015-12" db="EMBL/GenBank/DDBJ databases">
        <title>De novo transcriptome assembly of four potential Pierce s Disease insect vectors from Arizona vineyards.</title>
        <authorList>
            <person name="Tassone E.E."/>
        </authorList>
    </citation>
    <scope>NUCLEOTIDE SEQUENCE</scope>
</reference>
<dbReference type="GO" id="GO:0016491">
    <property type="term" value="F:oxidoreductase activity"/>
    <property type="evidence" value="ECO:0007669"/>
    <property type="project" value="InterPro"/>
</dbReference>
<dbReference type="Pfam" id="PF00107">
    <property type="entry name" value="ADH_zinc_N"/>
    <property type="match status" value="1"/>
</dbReference>
<dbReference type="Gene3D" id="3.40.366.10">
    <property type="entry name" value="Malonyl-Coenzyme A Acyl Carrier Protein, domain 2"/>
    <property type="match status" value="1"/>
</dbReference>
<dbReference type="InterPro" id="IPR036291">
    <property type="entry name" value="NAD(P)-bd_dom_sf"/>
</dbReference>
<dbReference type="SUPFAM" id="SSF52151">
    <property type="entry name" value="FabD/lysophospholipase-like"/>
    <property type="match status" value="1"/>
</dbReference>
<feature type="domain" description="PKS/mFAS DH" evidence="4">
    <location>
        <begin position="851"/>
        <end position="1137"/>
    </location>
</feature>
<evidence type="ECO:0000256" key="2">
    <source>
        <dbReference type="PROSITE-ProRule" id="PRU01363"/>
    </source>
</evidence>
<feature type="domain" description="Ketosynthase family 3 (KS3)" evidence="3">
    <location>
        <begin position="13"/>
        <end position="417"/>
    </location>
</feature>
<dbReference type="Pfam" id="PF21149">
    <property type="entry name" value="FAS_pseudo-KR"/>
    <property type="match status" value="1"/>
</dbReference>
<dbReference type="PANTHER" id="PTHR43775:SF23">
    <property type="entry name" value="FATTY ACID SYNTHASE 3"/>
    <property type="match status" value="1"/>
</dbReference>
<dbReference type="SMART" id="SM00825">
    <property type="entry name" value="PKS_KS"/>
    <property type="match status" value="1"/>
</dbReference>
<feature type="active site" description="Proton acceptor; for dehydratase activity" evidence="2">
    <location>
        <position position="888"/>
    </location>
</feature>
<dbReference type="InterPro" id="IPR020841">
    <property type="entry name" value="PKS_Beta-ketoAc_synthase_dom"/>
</dbReference>
<dbReference type="Pfam" id="PF00698">
    <property type="entry name" value="Acyl_transf_1"/>
    <property type="match status" value="1"/>
</dbReference>
<dbReference type="GO" id="GO:0006633">
    <property type="term" value="P:fatty acid biosynthetic process"/>
    <property type="evidence" value="ECO:0007669"/>
    <property type="project" value="UniProtKB-UniPathway"/>
</dbReference>
<dbReference type="CDD" id="cd00833">
    <property type="entry name" value="PKS"/>
    <property type="match status" value="1"/>
</dbReference>
<feature type="non-terminal residue" evidence="5">
    <location>
        <position position="2056"/>
    </location>
</feature>
<dbReference type="SMART" id="SM00827">
    <property type="entry name" value="PKS_AT"/>
    <property type="match status" value="1"/>
</dbReference>
<dbReference type="InterPro" id="IPR014031">
    <property type="entry name" value="Ketoacyl_synth_C"/>
</dbReference>
<dbReference type="GO" id="GO:0004312">
    <property type="term" value="F:fatty acid synthase activity"/>
    <property type="evidence" value="ECO:0007669"/>
    <property type="project" value="TreeGrafter"/>
</dbReference>
<dbReference type="Gene3D" id="3.40.50.720">
    <property type="entry name" value="NAD(P)-binding Rossmann-like Domain"/>
    <property type="match status" value="1"/>
</dbReference>
<dbReference type="InterPro" id="IPR001227">
    <property type="entry name" value="Ac_transferase_dom_sf"/>
</dbReference>
<dbReference type="EMBL" id="GEDC01027388">
    <property type="protein sequence ID" value="JAS09910.1"/>
    <property type="molecule type" value="Transcribed_RNA"/>
</dbReference>
<dbReference type="SUPFAM" id="SSF55048">
    <property type="entry name" value="Probable ACP-binding domain of malonyl-CoA ACP transacylase"/>
    <property type="match status" value="1"/>
</dbReference>
<dbReference type="PROSITE" id="PS52004">
    <property type="entry name" value="KS3_2"/>
    <property type="match status" value="1"/>
</dbReference>
<evidence type="ECO:0000259" key="4">
    <source>
        <dbReference type="PROSITE" id="PS52019"/>
    </source>
</evidence>
<feature type="region of interest" description="C-terminal hotdog fold" evidence="2">
    <location>
        <begin position="991"/>
        <end position="1137"/>
    </location>
</feature>
<dbReference type="CDD" id="cd05195">
    <property type="entry name" value="enoyl_red"/>
    <property type="match status" value="1"/>
</dbReference>
<sequence length="2056" mass="230186">GRKIDLYSNMDNKYGVVISGIAGKFPESENVDELKKNLFDKINMITVDGRHWQRGDLEVPAAIGKVKVADRFDSIFFGVHKQLSTNMSGETKNCIERSYEAIIDAGFHPKELNNTNSAVIMVSNLNEWEMSITKNTTNAGYRILGCSRTMQANRVSNALNLKGPSFSIDGSFTGGMQALEMAKNMISDGHVRSVIVGGAILINRPEISIQYMGTGVLSNDDKVKSFSNDADGYNRSEAVVMLFLQRAEDARRCYASLIHVKTLNIGDRTTFFDQTSHESYKNLLQETYSEANIDPSSIAYLEAEGVACPKIDALELNVVDEVLCKNRKTPLLIGSVKSNLGHTESCANFVSIVKALIALDTGRIPPNLHYSCPNSKVPALLSGKLKVVTEEVQLKGDIIGVNSIGFSGTYGHAILKKNNKFNKNKTTLCDNLPRLILIHGREVANLENIIKQLEEMPVNNEFAALMHKVFLINSKKHLIRGYTILPKLETSHREVQSSSRTNELPVWFVFSGMGSQWAGMGKQLLEIPVFAAAIDKCEAALASKGISVRNIITNTTEGFFDNILHSFVGIAAIQVGLVDILFSIGIKPDGIVGHSVGELGCAYADGCFTAEEMILSAYARGQASIETSLIKGMMAAVGKGYNQIKNEIPDSIEVACHNSSESCTLSGPTEDMERYIGQVKAAGVFAKLVNVSNIAYHSRYIAPAAPALLHYLQEVIKDPKPRSERWISSSIPEDQWGSPLASTSSPEYHTNNLLCPVLFEEACKKIPAEAILIEIAPHGLLQAILRRSQKLCVNIPLTQRDNNDCVRFLLTGIGKMYLAGLQPDIAKIYPPVNFPVSSGTPSLGPFVSWDHSDMWITQSIDKILRFDTGEKLVTIDLSDPKDAFFKDHKINGRIILPASIYLLIAWETLLKVNKEEAFTKNIEFKDVQIHETVEMTVVSRKKLYILLQKGTGYFEISLGKILIMSGYVNNCDHMPDEFESTTENNGQLLHETNYSMNEVYTIIDGLGYEHKNDFQVIDKIQTHEMQKGLSGSIKWNGNWVVFLDAFLKMILFDEINTKNTLLLPKYIQALYINPSTSNDYKDVKITYDSVTKILYSNNIQIKLVGVEHEKFDISPLYKTGLMINELRFISHYNPGIKDMNTLANIFYQLSIESNIQNENYNEVKLTVIKLSKEGDTDFSRCFEKYFETMKTQGVIRIGTCDNIYDITDENHIYLIVASNEIELEEAKTLLKVKTRILILVNLPANTSFTTGLGMVFQQQIEEKNICLLKKIPNKASAKNTYIVKNSTSTDWYQELIRSLTSISAACKGIVYFINFEEPVEGINDFIKKFHKIVNYQYLRYVFLLDRNCPQFDPDSSFYQSHLCLDLKVNIYKNGSWGSYKLFPIIDHLLNNAVKIDESTKNLGLITIDGLDVKYFGLNLKNLIISDKVEDELGILEYAGISRKGKRVMGLVNFEGTDFKLRQDNDFIWTIPPHWSLEDAATVPLPFMFAYYTLVLTCKVEKNERVLIHAGYTAIGQAAIVVALNMGCIVYTSYSTQDQKDFLIKIFPELPSIQITSFEDRMFDVRFLLETKGKGFDVILNCLEGEKLQTSIRCLGQNGRFIQFGLTEHQKKSSLGMYTFLKSSSVFGRSTENLFTLPNNVKKELNKLIIGGITLGIVKPMKRKLLLKTCTEIEAIEALKTTESNSYGCRVLVNLGGGKSQKDIKDMRNNFICDRSKTYLILIKKDDTTDLWLDLLEWLVLRGAGKLLVCTDSNSMTSLTRRRFSILLKRYNYVYFKFVSHSRVDTRKDALNLLIEANAVGPLAVIFFLLLDINSKILANVDWATRMDKTTTPQFLSIMSGGTQICLDRRKVGLPALALSFDKPFSKPSSILFSLDHLLNTEPKSPVIILAENNLSENITVSGNETNKQDIDWVPINLSEIVQLGQQTAEAATFKEIANNSLCYNICRGVSTVFILPGLKPNQFDSLIAKLFYPTFKAVLPREVTSINAIAEQLFQVLKRDFYHIGVFTLVAEAWSGVIAIALAQLLENDGKEAVLLLIEASPETTKLVLSSFNDNL</sequence>
<dbReference type="SUPFAM" id="SSF51735">
    <property type="entry name" value="NAD(P)-binding Rossmann-fold domains"/>
    <property type="match status" value="1"/>
</dbReference>
<evidence type="ECO:0000313" key="5">
    <source>
        <dbReference type="EMBL" id="JAS09910.1"/>
    </source>
</evidence>
<dbReference type="SMART" id="SM00829">
    <property type="entry name" value="PKS_ER"/>
    <property type="match status" value="1"/>
</dbReference>
<dbReference type="InterPro" id="IPR049900">
    <property type="entry name" value="PKS_mFAS_DH"/>
</dbReference>
<dbReference type="InterPro" id="IPR014030">
    <property type="entry name" value="Ketoacyl_synth_N"/>
</dbReference>
<dbReference type="Pfam" id="PF02801">
    <property type="entry name" value="Ketoacyl-synt_C"/>
    <property type="match status" value="1"/>
</dbReference>
<dbReference type="InterPro" id="IPR016035">
    <property type="entry name" value="Acyl_Trfase/lysoPLipase"/>
</dbReference>